<feature type="compositionally biased region" description="Basic and acidic residues" evidence="1">
    <location>
        <begin position="56"/>
        <end position="75"/>
    </location>
</feature>
<proteinExistence type="predicted"/>
<protein>
    <submittedName>
        <fullName evidence="3">Membrane protein</fullName>
    </submittedName>
</protein>
<evidence type="ECO:0000313" key="4">
    <source>
        <dbReference type="Proteomes" id="UP000642748"/>
    </source>
</evidence>
<dbReference type="AlphaFoldDB" id="A0A8J3QWJ4"/>
<gene>
    <name evidence="3" type="ORF">Raf01_69070</name>
</gene>
<name>A0A8J3QWJ4_9ACTN</name>
<feature type="region of interest" description="Disordered" evidence="1">
    <location>
        <begin position="1"/>
        <end position="78"/>
    </location>
</feature>
<organism evidence="3 4">
    <name type="scientific">Rugosimonospora africana</name>
    <dbReference type="NCBI Taxonomy" id="556532"/>
    <lineage>
        <taxon>Bacteria</taxon>
        <taxon>Bacillati</taxon>
        <taxon>Actinomycetota</taxon>
        <taxon>Actinomycetes</taxon>
        <taxon>Micromonosporales</taxon>
        <taxon>Micromonosporaceae</taxon>
        <taxon>Rugosimonospora</taxon>
    </lineage>
</organism>
<comment type="caution">
    <text evidence="3">The sequence shown here is derived from an EMBL/GenBank/DDBJ whole genome shotgun (WGS) entry which is preliminary data.</text>
</comment>
<keyword evidence="2" id="KW-1133">Transmembrane helix</keyword>
<reference evidence="3" key="1">
    <citation type="submission" date="2021-01" db="EMBL/GenBank/DDBJ databases">
        <title>Whole genome shotgun sequence of Rugosimonospora africana NBRC 104875.</title>
        <authorList>
            <person name="Komaki H."/>
            <person name="Tamura T."/>
        </authorList>
    </citation>
    <scope>NUCLEOTIDE SEQUENCE</scope>
    <source>
        <strain evidence="3">NBRC 104875</strain>
    </source>
</reference>
<evidence type="ECO:0000313" key="3">
    <source>
        <dbReference type="EMBL" id="GIH18735.1"/>
    </source>
</evidence>
<keyword evidence="4" id="KW-1185">Reference proteome</keyword>
<feature type="compositionally biased region" description="Low complexity" evidence="1">
    <location>
        <begin position="46"/>
        <end position="55"/>
    </location>
</feature>
<evidence type="ECO:0000256" key="1">
    <source>
        <dbReference type="SAM" id="MobiDB-lite"/>
    </source>
</evidence>
<dbReference type="RefSeq" id="WP_239134197.1">
    <property type="nucleotide sequence ID" value="NZ_BONZ01000070.1"/>
</dbReference>
<dbReference type="Proteomes" id="UP000642748">
    <property type="component" value="Unassembled WGS sequence"/>
</dbReference>
<dbReference type="Pfam" id="PF11241">
    <property type="entry name" value="DUF3043"/>
    <property type="match status" value="1"/>
</dbReference>
<dbReference type="EMBL" id="BONZ01000070">
    <property type="protein sequence ID" value="GIH18735.1"/>
    <property type="molecule type" value="Genomic_DNA"/>
</dbReference>
<feature type="transmembrane region" description="Helical" evidence="2">
    <location>
        <begin position="107"/>
        <end position="128"/>
    </location>
</feature>
<keyword evidence="2" id="KW-0812">Transmembrane</keyword>
<evidence type="ECO:0000256" key="2">
    <source>
        <dbReference type="SAM" id="Phobius"/>
    </source>
</evidence>
<sequence length="203" mass="23089">MFRRKPVEEPVDETAEAVTDEQAEAAQRKSYTPKKGEATPKRVIAGRRPAAAAPATRKEALKRSRDKQRQDRMEQRAGMMAGDQRYLSARDKGPIRALARDVIDSRINVGTIFIFVLIAILIGSLQSMPGTVQAAANLLFLFMIVALFVDSAFVIRKIRKLARERHPDANERWGSLYFYTIMRSISFRFMRVPKPRVKIGQRI</sequence>
<feature type="transmembrane region" description="Helical" evidence="2">
    <location>
        <begin position="134"/>
        <end position="155"/>
    </location>
</feature>
<dbReference type="InterPro" id="IPR021403">
    <property type="entry name" value="DUF3043"/>
</dbReference>
<accession>A0A8J3QWJ4</accession>
<keyword evidence="2" id="KW-0472">Membrane</keyword>
<feature type="compositionally biased region" description="Acidic residues" evidence="1">
    <location>
        <begin position="9"/>
        <end position="23"/>
    </location>
</feature>